<sequence length="371" mass="41612">MTARKRVAFLFLGETLLIPHLWPIVEALAEQAPELAIDCWVSTSVHEQLLGRWKEGLPNVRLRRAPGFLALPDTAEGDNPPLPAKLPMLLRLVPHLMNASVAVCAEQTSLWIPRLLPFLRTFWIKTSHGVGSMSARDDPRRRAADLLLVPSEQERRTYLDRGFDPARVIATGYVKAGFRQRTPARDLFADRKPVIVYAPHWQQHRSSWWLWGREVVAMLAAQDRFNVILAPHQRLFEKDAGAAELLLEVADLPHVHADTRSFAMVDGSYMAAADIYLGDTSSQVIEYLAQPRPCVFLNAQGVDWRATDEHDFWKCGRVVTGIGELSEALDQARDQHSGYIATQQTYATAALGDVTGNAPARIAEIIRHRPK</sequence>
<evidence type="ECO:0000313" key="1">
    <source>
        <dbReference type="EMBL" id="NIJ08609.1"/>
    </source>
</evidence>
<dbReference type="EMBL" id="JAAOZC010000005">
    <property type="protein sequence ID" value="NIJ08609.1"/>
    <property type="molecule type" value="Genomic_DNA"/>
</dbReference>
<evidence type="ECO:0008006" key="3">
    <source>
        <dbReference type="Google" id="ProtNLM"/>
    </source>
</evidence>
<reference evidence="1 2" key="1">
    <citation type="submission" date="2020-03" db="EMBL/GenBank/DDBJ databases">
        <title>Genomic Encyclopedia of Type Strains, Phase III (KMG-III): the genomes of soil and plant-associated and newly described type strains.</title>
        <authorList>
            <person name="Whitman W."/>
        </authorList>
    </citation>
    <scope>NUCLEOTIDE SEQUENCE [LARGE SCALE GENOMIC DNA]</scope>
    <source>
        <strain evidence="1 2">CECT 8804</strain>
    </source>
</reference>
<gene>
    <name evidence="1" type="ORF">FHS31_002230</name>
</gene>
<name>A0ABX0TVA0_9SPHN</name>
<protein>
    <recommendedName>
        <fullName evidence="3">Glycosyl transferase</fullName>
    </recommendedName>
</protein>
<accession>A0ABX0TVA0</accession>
<dbReference type="InterPro" id="IPR043148">
    <property type="entry name" value="TagF_C"/>
</dbReference>
<keyword evidence="2" id="KW-1185">Reference proteome</keyword>
<proteinExistence type="predicted"/>
<dbReference type="Proteomes" id="UP000727456">
    <property type="component" value="Unassembled WGS sequence"/>
</dbReference>
<organism evidence="1 2">
    <name type="scientific">Sphingomonas vulcanisoli</name>
    <dbReference type="NCBI Taxonomy" id="1658060"/>
    <lineage>
        <taxon>Bacteria</taxon>
        <taxon>Pseudomonadati</taxon>
        <taxon>Pseudomonadota</taxon>
        <taxon>Alphaproteobacteria</taxon>
        <taxon>Sphingomonadales</taxon>
        <taxon>Sphingomonadaceae</taxon>
        <taxon>Sphingomonas</taxon>
    </lineage>
</organism>
<dbReference type="RefSeq" id="WP_167073455.1">
    <property type="nucleotide sequence ID" value="NZ_JAAOZC010000005.1"/>
</dbReference>
<evidence type="ECO:0000313" key="2">
    <source>
        <dbReference type="Proteomes" id="UP000727456"/>
    </source>
</evidence>
<dbReference type="SUPFAM" id="SSF53756">
    <property type="entry name" value="UDP-Glycosyltransferase/glycogen phosphorylase"/>
    <property type="match status" value="1"/>
</dbReference>
<comment type="caution">
    <text evidence="1">The sequence shown here is derived from an EMBL/GenBank/DDBJ whole genome shotgun (WGS) entry which is preliminary data.</text>
</comment>
<dbReference type="Gene3D" id="3.40.50.12580">
    <property type="match status" value="1"/>
</dbReference>